<dbReference type="OrthoDB" id="9805696at2"/>
<gene>
    <name evidence="12" type="ordered locus">Fraau_3020</name>
</gene>
<keyword evidence="3 7" id="KW-0347">Helicase</keyword>
<dbReference type="HOGENOM" id="CLU_003041_1_3_6"/>
<comment type="similarity">
    <text evidence="5 7">Belongs to the DEAD box helicase family.</text>
</comment>
<dbReference type="RefSeq" id="WP_014404351.1">
    <property type="nucleotide sequence ID" value="NC_017033.1"/>
</dbReference>
<dbReference type="InterPro" id="IPR014014">
    <property type="entry name" value="RNA_helicase_DEAD_Q_motif"/>
</dbReference>
<dbReference type="InterPro" id="IPR014001">
    <property type="entry name" value="Helicase_ATP-bd"/>
</dbReference>
<dbReference type="CDD" id="cd18787">
    <property type="entry name" value="SF2_C_DEAD"/>
    <property type="match status" value="1"/>
</dbReference>
<dbReference type="InterPro" id="IPR011545">
    <property type="entry name" value="DEAD/DEAH_box_helicase_dom"/>
</dbReference>
<dbReference type="GO" id="GO:0005829">
    <property type="term" value="C:cytosol"/>
    <property type="evidence" value="ECO:0007669"/>
    <property type="project" value="TreeGrafter"/>
</dbReference>
<evidence type="ECO:0000259" key="9">
    <source>
        <dbReference type="PROSITE" id="PS51192"/>
    </source>
</evidence>
<dbReference type="Pfam" id="PF03880">
    <property type="entry name" value="DbpA"/>
    <property type="match status" value="1"/>
</dbReference>
<dbReference type="InterPro" id="IPR012677">
    <property type="entry name" value="Nucleotide-bd_a/b_plait_sf"/>
</dbReference>
<feature type="short sequence motif" description="Q motif" evidence="6">
    <location>
        <begin position="2"/>
        <end position="30"/>
    </location>
</feature>
<dbReference type="InterPro" id="IPR001650">
    <property type="entry name" value="Helicase_C-like"/>
</dbReference>
<evidence type="ECO:0000256" key="1">
    <source>
        <dbReference type="ARBA" id="ARBA00022741"/>
    </source>
</evidence>
<dbReference type="PANTHER" id="PTHR47959:SF1">
    <property type="entry name" value="ATP-DEPENDENT RNA HELICASE DBPA"/>
    <property type="match status" value="1"/>
</dbReference>
<dbReference type="GO" id="GO:0016787">
    <property type="term" value="F:hydrolase activity"/>
    <property type="evidence" value="ECO:0007669"/>
    <property type="project" value="UniProtKB-KW"/>
</dbReference>
<evidence type="ECO:0000256" key="5">
    <source>
        <dbReference type="ARBA" id="ARBA00038437"/>
    </source>
</evidence>
<dbReference type="PANTHER" id="PTHR47959">
    <property type="entry name" value="ATP-DEPENDENT RNA HELICASE RHLE-RELATED"/>
    <property type="match status" value="1"/>
</dbReference>
<dbReference type="GO" id="GO:0003676">
    <property type="term" value="F:nucleic acid binding"/>
    <property type="evidence" value="ECO:0007669"/>
    <property type="project" value="InterPro"/>
</dbReference>
<dbReference type="InterPro" id="IPR027417">
    <property type="entry name" value="P-loop_NTPase"/>
</dbReference>
<evidence type="ECO:0000259" key="10">
    <source>
        <dbReference type="PROSITE" id="PS51194"/>
    </source>
</evidence>
<dbReference type="CDD" id="cd00268">
    <property type="entry name" value="DEADc"/>
    <property type="match status" value="1"/>
</dbReference>
<organism evidence="12 13">
    <name type="scientific">Frateuria aurantia (strain ATCC 33424 / DSM 6220 / KCTC 2777 / LMG 1558 / NBRC 3245 / NCIMB 13370)</name>
    <name type="common">Acetobacter aurantius</name>
    <dbReference type="NCBI Taxonomy" id="767434"/>
    <lineage>
        <taxon>Bacteria</taxon>
        <taxon>Pseudomonadati</taxon>
        <taxon>Pseudomonadota</taxon>
        <taxon>Gammaproteobacteria</taxon>
        <taxon>Lysobacterales</taxon>
        <taxon>Rhodanobacteraceae</taxon>
        <taxon>Frateuria</taxon>
    </lineage>
</organism>
<evidence type="ECO:0000256" key="2">
    <source>
        <dbReference type="ARBA" id="ARBA00022801"/>
    </source>
</evidence>
<dbReference type="GO" id="GO:0003724">
    <property type="term" value="F:RNA helicase activity"/>
    <property type="evidence" value="ECO:0007669"/>
    <property type="project" value="InterPro"/>
</dbReference>
<dbReference type="Proteomes" id="UP000005234">
    <property type="component" value="Chromosome"/>
</dbReference>
<dbReference type="SUPFAM" id="SSF52540">
    <property type="entry name" value="P-loop containing nucleoside triphosphate hydrolases"/>
    <property type="match status" value="1"/>
</dbReference>
<proteinExistence type="inferred from homology"/>
<evidence type="ECO:0000259" key="11">
    <source>
        <dbReference type="PROSITE" id="PS51195"/>
    </source>
</evidence>
<dbReference type="EMBL" id="CP003350">
    <property type="protein sequence ID" value="AFC87348.1"/>
    <property type="molecule type" value="Genomic_DNA"/>
</dbReference>
<dbReference type="Gene3D" id="3.40.50.300">
    <property type="entry name" value="P-loop containing nucleotide triphosphate hydrolases"/>
    <property type="match status" value="2"/>
</dbReference>
<keyword evidence="1 7" id="KW-0547">Nucleotide-binding</keyword>
<sequence length="458" mass="49389">MTRFDSLPLRPALLASVENLGYASMTPVQTASLPAMLDGRDLIAQARTGGGKTAAFGLGLLQQLEVDTIRLQGLVLCPTRELADQVAKSLRKLAAAIPNVKILTLCGGMPLGPQLASLSHDPHIVVGTPGRIQEHLKRGSLHGGGVTTLVLDEADRMLDMGFEEAINDIAGRIGKLHRTWLFSATYPDEIRAASRRLQQDPAEITVDTEVPSTVIEQQFYEVEPARKNELVATLMSLQLVDSALIFSNTRRGSEEVADALIKAGFSALALHGEMEQRDRDEVLVRFANRSCAILVATDVAARGLDIDSLPLVISHDLAHDPQTHTHRIGRTGRAGQHGLAISLVTSRELGRLASFAEVLGPLPPCRPAPSRNRGGKPPKPAPMRTLVIDAGKQDKLRPGDIMGALTGDAGLPAAAVGKIDVYATRAYVAIARAHFEAAQERLRKGRIKGRNFRVRRLD</sequence>
<dbReference type="PROSITE" id="PS51192">
    <property type="entry name" value="HELICASE_ATP_BIND_1"/>
    <property type="match status" value="1"/>
</dbReference>
<feature type="domain" description="Helicase ATP-binding" evidence="9">
    <location>
        <begin position="33"/>
        <end position="204"/>
    </location>
</feature>
<dbReference type="InterPro" id="IPR050079">
    <property type="entry name" value="DEAD_box_RNA_helicase"/>
</dbReference>
<dbReference type="GO" id="GO:0005524">
    <property type="term" value="F:ATP binding"/>
    <property type="evidence" value="ECO:0007669"/>
    <property type="project" value="UniProtKB-KW"/>
</dbReference>
<keyword evidence="13" id="KW-1185">Reference proteome</keyword>
<keyword evidence="2 7" id="KW-0378">Hydrolase</keyword>
<feature type="domain" description="Helicase C-terminal" evidence="10">
    <location>
        <begin position="214"/>
        <end position="374"/>
    </location>
</feature>
<dbReference type="PROSITE" id="PS51194">
    <property type="entry name" value="HELICASE_CTER"/>
    <property type="match status" value="1"/>
</dbReference>
<dbReference type="AlphaFoldDB" id="H8L2Z0"/>
<dbReference type="NCBIfam" id="NF008744">
    <property type="entry name" value="PRK11776.1"/>
    <property type="match status" value="1"/>
</dbReference>
<dbReference type="KEGG" id="fau:Fraau_3020"/>
<evidence type="ECO:0000256" key="7">
    <source>
        <dbReference type="RuleBase" id="RU000492"/>
    </source>
</evidence>
<dbReference type="Gene3D" id="3.30.70.330">
    <property type="match status" value="1"/>
</dbReference>
<feature type="region of interest" description="Disordered" evidence="8">
    <location>
        <begin position="364"/>
        <end position="383"/>
    </location>
</feature>
<dbReference type="InterPro" id="IPR044742">
    <property type="entry name" value="DEAD/DEAH_RhlB"/>
</dbReference>
<name>H8L2Z0_FRAAD</name>
<evidence type="ECO:0000256" key="3">
    <source>
        <dbReference type="ARBA" id="ARBA00022806"/>
    </source>
</evidence>
<dbReference type="PROSITE" id="PS51195">
    <property type="entry name" value="Q_MOTIF"/>
    <property type="match status" value="1"/>
</dbReference>
<dbReference type="SMART" id="SM00487">
    <property type="entry name" value="DEXDc"/>
    <property type="match status" value="1"/>
</dbReference>
<protein>
    <submittedName>
        <fullName evidence="12">DNA/RNA helicase, superfamily II</fullName>
    </submittedName>
</protein>
<dbReference type="SMART" id="SM00490">
    <property type="entry name" value="HELICc"/>
    <property type="match status" value="1"/>
</dbReference>
<dbReference type="PROSITE" id="PS00039">
    <property type="entry name" value="DEAD_ATP_HELICASE"/>
    <property type="match status" value="1"/>
</dbReference>
<dbReference type="Pfam" id="PF00270">
    <property type="entry name" value="DEAD"/>
    <property type="match status" value="1"/>
</dbReference>
<keyword evidence="4 7" id="KW-0067">ATP-binding</keyword>
<dbReference type="STRING" id="767434.Fraau_3020"/>
<reference evidence="12" key="1">
    <citation type="submission" date="2012-02" db="EMBL/GenBank/DDBJ databases">
        <title>The complete genome of Frateuria aurantia DSM 6220.</title>
        <authorList>
            <consortium name="US DOE Joint Genome Institute (JGI-PGF)"/>
            <person name="Lucas S."/>
            <person name="Copeland A."/>
            <person name="Lapidus A."/>
            <person name="Glavina del Rio T."/>
            <person name="Dalin E."/>
            <person name="Tice H."/>
            <person name="Bruce D."/>
            <person name="Goodwin L."/>
            <person name="Pitluck S."/>
            <person name="Peters L."/>
            <person name="Ovchinnikova G."/>
            <person name="Teshima H."/>
            <person name="Kyrpides N."/>
            <person name="Mavromatis K."/>
            <person name="Ivanova N."/>
            <person name="Brettin T."/>
            <person name="Detter J.C."/>
            <person name="Han C."/>
            <person name="Larimer F."/>
            <person name="Land M."/>
            <person name="Hauser L."/>
            <person name="Markowitz V."/>
            <person name="Cheng J.-F."/>
            <person name="Hugenholtz P."/>
            <person name="Woyke T."/>
            <person name="Wu D."/>
            <person name="Brambilla E."/>
            <person name="Klenk H.-P."/>
            <person name="Eisen J.A."/>
        </authorList>
    </citation>
    <scope>NUCLEOTIDE SEQUENCE</scope>
    <source>
        <strain evidence="12">DSM 6220</strain>
    </source>
</reference>
<accession>H8L2Z0</accession>
<dbReference type="InterPro" id="IPR005580">
    <property type="entry name" value="DbpA/CsdA_RNA-bd_dom"/>
</dbReference>
<evidence type="ECO:0000313" key="12">
    <source>
        <dbReference type="EMBL" id="AFC87348.1"/>
    </source>
</evidence>
<evidence type="ECO:0000313" key="13">
    <source>
        <dbReference type="Proteomes" id="UP000005234"/>
    </source>
</evidence>
<dbReference type="InterPro" id="IPR000629">
    <property type="entry name" value="RNA-helicase_DEAD-box_CS"/>
</dbReference>
<feature type="domain" description="DEAD-box RNA helicase Q" evidence="11">
    <location>
        <begin position="2"/>
        <end position="30"/>
    </location>
</feature>
<evidence type="ECO:0000256" key="8">
    <source>
        <dbReference type="SAM" id="MobiDB-lite"/>
    </source>
</evidence>
<dbReference type="eggNOG" id="COG0513">
    <property type="taxonomic scope" value="Bacteria"/>
</dbReference>
<dbReference type="Pfam" id="PF00271">
    <property type="entry name" value="Helicase_C"/>
    <property type="match status" value="1"/>
</dbReference>
<evidence type="ECO:0000256" key="4">
    <source>
        <dbReference type="ARBA" id="ARBA00022840"/>
    </source>
</evidence>
<evidence type="ECO:0000256" key="6">
    <source>
        <dbReference type="PROSITE-ProRule" id="PRU00552"/>
    </source>
</evidence>